<evidence type="ECO:0000256" key="2">
    <source>
        <dbReference type="ARBA" id="ARBA00022448"/>
    </source>
</evidence>
<feature type="transmembrane region" description="Helical" evidence="9">
    <location>
        <begin position="520"/>
        <end position="546"/>
    </location>
</feature>
<evidence type="ECO:0000256" key="11">
    <source>
        <dbReference type="SAM" id="SignalP"/>
    </source>
</evidence>
<evidence type="ECO:0000256" key="3">
    <source>
        <dbReference type="ARBA" id="ARBA00022475"/>
    </source>
</evidence>
<protein>
    <submittedName>
        <fullName evidence="13">Glycine/betaine ABC transporter substrate-binding protein</fullName>
    </submittedName>
</protein>
<feature type="transmembrane region" description="Helical" evidence="9">
    <location>
        <begin position="591"/>
        <end position="613"/>
    </location>
</feature>
<dbReference type="InterPro" id="IPR007210">
    <property type="entry name" value="ABC_Gly_betaine_transp_sub-bd"/>
</dbReference>
<proteinExistence type="inferred from homology"/>
<feature type="transmembrane region" description="Helical" evidence="9">
    <location>
        <begin position="450"/>
        <end position="469"/>
    </location>
</feature>
<evidence type="ECO:0000256" key="5">
    <source>
        <dbReference type="ARBA" id="ARBA00022989"/>
    </source>
</evidence>
<dbReference type="InterPro" id="IPR035906">
    <property type="entry name" value="MetI-like_sf"/>
</dbReference>
<evidence type="ECO:0000256" key="9">
    <source>
        <dbReference type="RuleBase" id="RU363032"/>
    </source>
</evidence>
<comment type="similarity">
    <text evidence="7">In the C-terminal section; belongs to the OsmX family.</text>
</comment>
<evidence type="ECO:0000256" key="7">
    <source>
        <dbReference type="ARBA" id="ARBA00035642"/>
    </source>
</evidence>
<dbReference type="Pfam" id="PF00528">
    <property type="entry name" value="BPD_transp_1"/>
    <property type="match status" value="1"/>
</dbReference>
<dbReference type="InterPro" id="IPR000515">
    <property type="entry name" value="MetI-like"/>
</dbReference>
<feature type="chain" id="PRO_5012985483" evidence="11">
    <location>
        <begin position="30"/>
        <end position="671"/>
    </location>
</feature>
<dbReference type="CDD" id="cd13641">
    <property type="entry name" value="PBP2_HisX_like"/>
    <property type="match status" value="1"/>
</dbReference>
<keyword evidence="4 9" id="KW-0812">Transmembrane</keyword>
<evidence type="ECO:0000256" key="8">
    <source>
        <dbReference type="ARBA" id="ARBA00035652"/>
    </source>
</evidence>
<evidence type="ECO:0000256" key="1">
    <source>
        <dbReference type="ARBA" id="ARBA00004651"/>
    </source>
</evidence>
<evidence type="ECO:0000256" key="4">
    <source>
        <dbReference type="ARBA" id="ARBA00022692"/>
    </source>
</evidence>
<dbReference type="OrthoDB" id="9787902at2"/>
<dbReference type="PANTHER" id="PTHR47737:SF1">
    <property type="entry name" value="GLYCINE BETAINE_PROLINE BETAINE TRANSPORT SYSTEM PERMEASE PROTEIN PROW"/>
    <property type="match status" value="1"/>
</dbReference>
<gene>
    <name evidence="13" type="ORF">CEY11_04575</name>
</gene>
<dbReference type="EMBL" id="NJIH01000003">
    <property type="protein sequence ID" value="OWT63604.1"/>
    <property type="molecule type" value="Genomic_DNA"/>
</dbReference>
<dbReference type="PROSITE" id="PS50928">
    <property type="entry name" value="ABC_TM1"/>
    <property type="match status" value="1"/>
</dbReference>
<comment type="similarity">
    <text evidence="9">Belongs to the binding-protein-dependent transport system permease family.</text>
</comment>
<keyword evidence="14" id="KW-1185">Reference proteome</keyword>
<feature type="signal peptide" evidence="11">
    <location>
        <begin position="1"/>
        <end position="29"/>
    </location>
</feature>
<feature type="transmembrane region" description="Helical" evidence="9">
    <location>
        <begin position="476"/>
        <end position="500"/>
    </location>
</feature>
<comment type="similarity">
    <text evidence="8">In the N-terminal section; belongs to the binding-protein-dependent transport system permease family.</text>
</comment>
<organism evidence="13 14">
    <name type="scientific">Candidimonas nitroreducens</name>
    <dbReference type="NCBI Taxonomy" id="683354"/>
    <lineage>
        <taxon>Bacteria</taxon>
        <taxon>Pseudomonadati</taxon>
        <taxon>Pseudomonadota</taxon>
        <taxon>Betaproteobacteria</taxon>
        <taxon>Burkholderiales</taxon>
        <taxon>Alcaligenaceae</taxon>
        <taxon>Candidimonas</taxon>
    </lineage>
</organism>
<keyword evidence="5 9" id="KW-1133">Transmembrane helix</keyword>
<feature type="transmembrane region" description="Helical" evidence="9">
    <location>
        <begin position="633"/>
        <end position="651"/>
    </location>
</feature>
<feature type="domain" description="ABC transmembrane type-1" evidence="12">
    <location>
        <begin position="472"/>
        <end position="651"/>
    </location>
</feature>
<evidence type="ECO:0000256" key="6">
    <source>
        <dbReference type="ARBA" id="ARBA00023136"/>
    </source>
</evidence>
<dbReference type="Pfam" id="PF04069">
    <property type="entry name" value="OpuAC"/>
    <property type="match status" value="1"/>
</dbReference>
<keyword evidence="3" id="KW-1003">Cell membrane</keyword>
<dbReference type="GO" id="GO:0015226">
    <property type="term" value="F:carnitine transmembrane transporter activity"/>
    <property type="evidence" value="ECO:0007669"/>
    <property type="project" value="TreeGrafter"/>
</dbReference>
<reference evidence="14" key="1">
    <citation type="submission" date="2017-06" db="EMBL/GenBank/DDBJ databases">
        <title>Herbaspirillum phytohormonus sp. nov., isolated from the root nodule of Robinia pseudoacacia in lead-zinc mine.</title>
        <authorList>
            <person name="Fan M."/>
            <person name="Lin Y."/>
        </authorList>
    </citation>
    <scope>NUCLEOTIDE SEQUENCE [LARGE SCALE GENOMIC DNA]</scope>
    <source>
        <strain evidence="14">SC-089</strain>
    </source>
</reference>
<dbReference type="Gene3D" id="3.40.190.100">
    <property type="entry name" value="Glycine betaine-binding periplasmic protein, domain 2"/>
    <property type="match status" value="1"/>
</dbReference>
<keyword evidence="11" id="KW-0732">Signal</keyword>
<dbReference type="GO" id="GO:0015871">
    <property type="term" value="P:choline transport"/>
    <property type="evidence" value="ECO:0007669"/>
    <property type="project" value="TreeGrafter"/>
</dbReference>
<dbReference type="PROSITE" id="PS51257">
    <property type="entry name" value="PROKAR_LIPOPROTEIN"/>
    <property type="match status" value="1"/>
</dbReference>
<dbReference type="GO" id="GO:0005275">
    <property type="term" value="F:amine transmembrane transporter activity"/>
    <property type="evidence" value="ECO:0007669"/>
    <property type="project" value="TreeGrafter"/>
</dbReference>
<dbReference type="Gene3D" id="3.10.105.10">
    <property type="entry name" value="Dipeptide-binding Protein, Domain 3"/>
    <property type="match status" value="1"/>
</dbReference>
<name>A0A225MQQ0_9BURK</name>
<dbReference type="GO" id="GO:0031460">
    <property type="term" value="P:glycine betaine transport"/>
    <property type="evidence" value="ECO:0007669"/>
    <property type="project" value="TreeGrafter"/>
</dbReference>
<comment type="subcellular location">
    <subcellularLocation>
        <location evidence="1 9">Cell membrane</location>
        <topology evidence="1 9">Multi-pass membrane protein</topology>
    </subcellularLocation>
</comment>
<dbReference type="GO" id="GO:0043190">
    <property type="term" value="C:ATP-binding cassette (ABC) transporter complex"/>
    <property type="evidence" value="ECO:0007669"/>
    <property type="project" value="InterPro"/>
</dbReference>
<evidence type="ECO:0000313" key="13">
    <source>
        <dbReference type="EMBL" id="OWT63604.1"/>
    </source>
</evidence>
<evidence type="ECO:0000313" key="14">
    <source>
        <dbReference type="Proteomes" id="UP000214603"/>
    </source>
</evidence>
<evidence type="ECO:0000259" key="12">
    <source>
        <dbReference type="PROSITE" id="PS50928"/>
    </source>
</evidence>
<dbReference type="AlphaFoldDB" id="A0A225MQQ0"/>
<dbReference type="FunFam" id="1.10.3720.10:FF:000001">
    <property type="entry name" value="Glycine betaine ABC transporter, permease"/>
    <property type="match status" value="1"/>
</dbReference>
<sequence length="671" mass="72405">MGRGVGRILVCMGLWLACLLQMGCARAQAAPCNDGQPVRFAQQGWESADFTTNVLQEILRKAYGCKTETVPGTPAATETALTQDDLQVIAEQWSGRSAIIEGGVKAGTVRLVGDTLKGGAQQGWYVPDYVVHGDAARGIRAQAPDLSDWNSLARYAPLFKDPEVPGKGRFLNCPTGWTCEQFNSRYLRLFGLGRYYTNFRAGTGAALDSAISSAYDRGKPILFYYWQPTALMAKYKFYRIGMPPFNQACWDAMISGKGRLCPTDFLTAHLGIAVSAPFARRNPQLMSLFARVQFEPALLDNMIYTMSRSHEPGERAADGFLRTHREVWTSWLPADRARRLELALGLAHAADSAAAGQGDSGAKASRPSVGRPDAGRPGEGRSIFPALSFGDYVNRHLTAVVKEYGAGLHAASDAVLAWVLLPVERLLLRLPPEVLLLVIALLAWRASRGWVLPLCCVAGLYAVGALGLWTELVQTFSLVLVATVCAVLLGVPAGILAARHPWLGRLLAPVLDVMQTLPSFVYLVPVLMLFGLGMVPALLATVVYALPPLIRLTALGLRQVDGETVEAAQSFGLTRWQMLTRVMLPLARPSIMAGVNQATMMALAMVVVASMIGARGLGEDVLAGIQTLDVGRGLQAGLAIVVLAIVIDRITQAYGRSQRGRRAAEQGGRHD</sequence>
<evidence type="ECO:0000256" key="10">
    <source>
        <dbReference type="SAM" id="MobiDB-lite"/>
    </source>
</evidence>
<feature type="compositionally biased region" description="Low complexity" evidence="10">
    <location>
        <begin position="355"/>
        <end position="365"/>
    </location>
</feature>
<dbReference type="Gene3D" id="1.10.3720.10">
    <property type="entry name" value="MetI-like"/>
    <property type="match status" value="1"/>
</dbReference>
<dbReference type="PANTHER" id="PTHR47737">
    <property type="entry name" value="GLYCINE BETAINE/PROLINE BETAINE TRANSPORT SYSTEM PERMEASE PROTEIN PROW"/>
    <property type="match status" value="1"/>
</dbReference>
<keyword evidence="6 9" id="KW-0472">Membrane</keyword>
<keyword evidence="2 9" id="KW-0813">Transport</keyword>
<feature type="region of interest" description="Disordered" evidence="10">
    <location>
        <begin position="355"/>
        <end position="379"/>
    </location>
</feature>
<accession>A0A225MQQ0</accession>
<dbReference type="SUPFAM" id="SSF53850">
    <property type="entry name" value="Periplasmic binding protein-like II"/>
    <property type="match status" value="1"/>
</dbReference>
<dbReference type="CDD" id="cd06261">
    <property type="entry name" value="TM_PBP2"/>
    <property type="match status" value="1"/>
</dbReference>
<dbReference type="Proteomes" id="UP000214603">
    <property type="component" value="Unassembled WGS sequence"/>
</dbReference>
<dbReference type="SUPFAM" id="SSF161098">
    <property type="entry name" value="MetI-like"/>
    <property type="match status" value="1"/>
</dbReference>
<comment type="caution">
    <text evidence="13">The sequence shown here is derived from an EMBL/GenBank/DDBJ whole genome shotgun (WGS) entry which is preliminary data.</text>
</comment>